<dbReference type="Gene3D" id="2.60.40.10">
    <property type="entry name" value="Immunoglobulins"/>
    <property type="match status" value="1"/>
</dbReference>
<evidence type="ECO:0000313" key="4">
    <source>
        <dbReference type="WBParaSite" id="L893_g25068.t1"/>
    </source>
</evidence>
<keyword evidence="3" id="KW-1185">Reference proteome</keyword>
<reference evidence="4" key="1">
    <citation type="submission" date="2016-11" db="UniProtKB">
        <authorList>
            <consortium name="WormBaseParasite"/>
        </authorList>
    </citation>
    <scope>IDENTIFICATION</scope>
</reference>
<feature type="region of interest" description="Disordered" evidence="1">
    <location>
        <begin position="1"/>
        <end position="20"/>
    </location>
</feature>
<organism evidence="3 4">
    <name type="scientific">Steinernema glaseri</name>
    <dbReference type="NCBI Taxonomy" id="37863"/>
    <lineage>
        <taxon>Eukaryota</taxon>
        <taxon>Metazoa</taxon>
        <taxon>Ecdysozoa</taxon>
        <taxon>Nematoda</taxon>
        <taxon>Chromadorea</taxon>
        <taxon>Rhabditida</taxon>
        <taxon>Tylenchina</taxon>
        <taxon>Panagrolaimomorpha</taxon>
        <taxon>Strongyloidoidea</taxon>
        <taxon>Steinernematidae</taxon>
        <taxon>Steinernema</taxon>
    </lineage>
</organism>
<dbReference type="InterPro" id="IPR008962">
    <property type="entry name" value="PapD-like_sf"/>
</dbReference>
<dbReference type="PANTHER" id="PTHR22947">
    <property type="entry name" value="MAJOR SPERM PROTEIN"/>
    <property type="match status" value="1"/>
</dbReference>
<evidence type="ECO:0000256" key="1">
    <source>
        <dbReference type="SAM" id="MobiDB-lite"/>
    </source>
</evidence>
<dbReference type="AlphaFoldDB" id="A0A1I7ZC85"/>
<accession>A0A1I7ZC85</accession>
<dbReference type="Proteomes" id="UP000095287">
    <property type="component" value="Unplaced"/>
</dbReference>
<proteinExistence type="predicted"/>
<evidence type="ECO:0000259" key="2">
    <source>
        <dbReference type="PROSITE" id="PS50202"/>
    </source>
</evidence>
<dbReference type="SUPFAM" id="SSF49354">
    <property type="entry name" value="PapD-like"/>
    <property type="match status" value="1"/>
</dbReference>
<dbReference type="WBParaSite" id="L893_g25068.t1">
    <property type="protein sequence ID" value="L893_g25068.t1"/>
    <property type="gene ID" value="L893_g25068"/>
</dbReference>
<protein>
    <submittedName>
        <fullName evidence="4">MSP domain-containing protein</fullName>
    </submittedName>
</protein>
<dbReference type="PROSITE" id="PS50202">
    <property type="entry name" value="MSP"/>
    <property type="match status" value="1"/>
</dbReference>
<feature type="compositionally biased region" description="Polar residues" evidence="1">
    <location>
        <begin position="10"/>
        <end position="20"/>
    </location>
</feature>
<dbReference type="InterPro" id="IPR000535">
    <property type="entry name" value="MSP_dom"/>
</dbReference>
<name>A0A1I7ZC85_9BILA</name>
<dbReference type="Pfam" id="PF00635">
    <property type="entry name" value="Motile_Sperm"/>
    <property type="match status" value="1"/>
</dbReference>
<evidence type="ECO:0000313" key="3">
    <source>
        <dbReference type="Proteomes" id="UP000095287"/>
    </source>
</evidence>
<sequence length="108" mass="11477">MVVAMDPPSCQVSATGGTSTHHVVNQGAARLAFKVKSSNNAQYRIKPVYGFVDEGARTPVDVIRQTGPPKEDKLVVQYAEVPPEETDPRAPFLAGAVQGEVVMTLNAA</sequence>
<dbReference type="InterPro" id="IPR051774">
    <property type="entry name" value="Sperm-specific_class_P"/>
</dbReference>
<feature type="domain" description="MSP" evidence="2">
    <location>
        <begin position="2"/>
        <end position="108"/>
    </location>
</feature>
<dbReference type="InterPro" id="IPR013783">
    <property type="entry name" value="Ig-like_fold"/>
</dbReference>
<dbReference type="PANTHER" id="PTHR22947:SF3">
    <property type="entry name" value="MSP DOMAIN-CONTAINING PROTEIN-RELATED"/>
    <property type="match status" value="1"/>
</dbReference>